<gene>
    <name evidence="1" type="ORF">C7I36_00315</name>
</gene>
<sequence>MCKCESFGILVEISNSYSEFTNNLEPISYGNWVKLMKCSKCSQLWVVEEWDKYQSIHAVKIGSELNWESFDYSSQIKEKMIENRGGLGTSRCLHVGCSNMQVKTSAYCIQHLYASGARA</sequence>
<evidence type="ECO:0000313" key="1">
    <source>
        <dbReference type="EMBL" id="PSJ48303.1"/>
    </source>
</evidence>
<protein>
    <submittedName>
        <fullName evidence="1">Metal-binding protein</fullName>
    </submittedName>
</protein>
<reference evidence="1 2" key="1">
    <citation type="submission" date="2018-03" db="EMBL/GenBank/DDBJ databases">
        <title>The draft genome of Zobellella taiwanensis JCM 13381.</title>
        <authorList>
            <person name="Liu L."/>
            <person name="Li L."/>
            <person name="Wang T."/>
            <person name="Zhang X."/>
            <person name="Liang L."/>
        </authorList>
    </citation>
    <scope>NUCLEOTIDE SEQUENCE [LARGE SCALE GENOMIC DNA]</scope>
    <source>
        <strain evidence="1 2">JCM 13381</strain>
    </source>
</reference>
<accession>A0A2P7RDL2</accession>
<dbReference type="Proteomes" id="UP000242181">
    <property type="component" value="Unassembled WGS sequence"/>
</dbReference>
<dbReference type="EMBL" id="PXYH01000001">
    <property type="protein sequence ID" value="PSJ48303.1"/>
    <property type="molecule type" value="Genomic_DNA"/>
</dbReference>
<keyword evidence="2" id="KW-1185">Reference proteome</keyword>
<name>A0A2P7RDL2_9GAMM</name>
<dbReference type="OrthoDB" id="8780249at2"/>
<evidence type="ECO:0000313" key="2">
    <source>
        <dbReference type="Proteomes" id="UP000242181"/>
    </source>
</evidence>
<comment type="caution">
    <text evidence="1">The sequence shown here is derived from an EMBL/GenBank/DDBJ whole genome shotgun (WGS) entry which is preliminary data.</text>
</comment>
<proteinExistence type="predicted"/>
<dbReference type="AlphaFoldDB" id="A0A2P7RDL2"/>
<organism evidence="1 2">
    <name type="scientific">Zobellella taiwanensis</name>
    <dbReference type="NCBI Taxonomy" id="347535"/>
    <lineage>
        <taxon>Bacteria</taxon>
        <taxon>Pseudomonadati</taxon>
        <taxon>Pseudomonadota</taxon>
        <taxon>Gammaproteobacteria</taxon>
        <taxon>Aeromonadales</taxon>
        <taxon>Aeromonadaceae</taxon>
        <taxon>Zobellella</taxon>
    </lineage>
</organism>